<evidence type="ECO:0000313" key="3">
    <source>
        <dbReference type="Proteomes" id="UP000235145"/>
    </source>
</evidence>
<dbReference type="AlphaFoldDB" id="A0A9R1VNC0"/>
<evidence type="ECO:0000259" key="1">
    <source>
        <dbReference type="Pfam" id="PF10551"/>
    </source>
</evidence>
<sequence length="448" mass="52507">MTSWKEWMGDTYYERDDIHPIKTNEVDENNSFNESNYLFDDTSPFETDIHPMDTNEVDENESLNESRYFCDDTSPFKIDKVFNSRQELMDWMQNMANTLGYVIVIKNSKRNFNVVFQCDCGVENSWKIKMICEFHNHESSLYLEAHPYPRRLTEYECQIVEDLLKKNVKPNDILSALKNPNPKNTKNFDVGREREGKTQMQVVMGFLDQNGYVYYSRANVLTNKLEDLFFARPRSLEIWRGFLYVLLMDATYKTNKYGMPLLEIVDVTPKNMTFSIAFALDCLKSVMEGCMLSLVIVTNREMALMKAYAIIFPDAKGLLCTWHTNNNIMKKCKSCWDVLYTSWMRLVNSKTKEAYNKNLAQVEKITNNYPDAFSYLNKTWLTPHKEKFVSAWTDKFLNFGNHTINRAESQLAKLKRYVETSPSDIAKSLKRIVDIVESRYTDNLVRNT</sequence>
<dbReference type="EMBL" id="NBSK02000005">
    <property type="protein sequence ID" value="KAJ0208469.1"/>
    <property type="molecule type" value="Genomic_DNA"/>
</dbReference>
<protein>
    <recommendedName>
        <fullName evidence="1">MULE transposase domain-containing protein</fullName>
    </recommendedName>
</protein>
<feature type="domain" description="MULE transposase" evidence="1">
    <location>
        <begin position="245"/>
        <end position="280"/>
    </location>
</feature>
<dbReference type="Proteomes" id="UP000235145">
    <property type="component" value="Unassembled WGS sequence"/>
</dbReference>
<comment type="caution">
    <text evidence="2">The sequence shown here is derived from an EMBL/GenBank/DDBJ whole genome shotgun (WGS) entry which is preliminary data.</text>
</comment>
<evidence type="ECO:0000313" key="2">
    <source>
        <dbReference type="EMBL" id="KAJ0208469.1"/>
    </source>
</evidence>
<reference evidence="2 3" key="1">
    <citation type="journal article" date="2017" name="Nat. Commun.">
        <title>Genome assembly with in vitro proximity ligation data and whole-genome triplication in lettuce.</title>
        <authorList>
            <person name="Reyes-Chin-Wo S."/>
            <person name="Wang Z."/>
            <person name="Yang X."/>
            <person name="Kozik A."/>
            <person name="Arikit S."/>
            <person name="Song C."/>
            <person name="Xia L."/>
            <person name="Froenicke L."/>
            <person name="Lavelle D.O."/>
            <person name="Truco M.J."/>
            <person name="Xia R."/>
            <person name="Zhu S."/>
            <person name="Xu C."/>
            <person name="Xu H."/>
            <person name="Xu X."/>
            <person name="Cox K."/>
            <person name="Korf I."/>
            <person name="Meyers B.C."/>
            <person name="Michelmore R.W."/>
        </authorList>
    </citation>
    <scope>NUCLEOTIDE SEQUENCE [LARGE SCALE GENOMIC DNA]</scope>
    <source>
        <strain evidence="3">cv. Salinas</strain>
        <tissue evidence="2">Seedlings</tissue>
    </source>
</reference>
<name>A0A9R1VNC0_LACSA</name>
<proteinExistence type="predicted"/>
<dbReference type="PANTHER" id="PTHR31569">
    <property type="entry name" value="SWIM-TYPE DOMAIN-CONTAINING PROTEIN"/>
    <property type="match status" value="1"/>
</dbReference>
<dbReference type="PANTHER" id="PTHR31569:SF4">
    <property type="entry name" value="SWIM-TYPE DOMAIN-CONTAINING PROTEIN"/>
    <property type="match status" value="1"/>
</dbReference>
<dbReference type="InterPro" id="IPR052579">
    <property type="entry name" value="Zinc_finger_SWIM"/>
</dbReference>
<accession>A0A9R1VNC0</accession>
<organism evidence="2 3">
    <name type="scientific">Lactuca sativa</name>
    <name type="common">Garden lettuce</name>
    <dbReference type="NCBI Taxonomy" id="4236"/>
    <lineage>
        <taxon>Eukaryota</taxon>
        <taxon>Viridiplantae</taxon>
        <taxon>Streptophyta</taxon>
        <taxon>Embryophyta</taxon>
        <taxon>Tracheophyta</taxon>
        <taxon>Spermatophyta</taxon>
        <taxon>Magnoliopsida</taxon>
        <taxon>eudicotyledons</taxon>
        <taxon>Gunneridae</taxon>
        <taxon>Pentapetalae</taxon>
        <taxon>asterids</taxon>
        <taxon>campanulids</taxon>
        <taxon>Asterales</taxon>
        <taxon>Asteraceae</taxon>
        <taxon>Cichorioideae</taxon>
        <taxon>Cichorieae</taxon>
        <taxon>Lactucinae</taxon>
        <taxon>Lactuca</taxon>
    </lineage>
</organism>
<dbReference type="Pfam" id="PF10551">
    <property type="entry name" value="MULE"/>
    <property type="match status" value="1"/>
</dbReference>
<dbReference type="InterPro" id="IPR018289">
    <property type="entry name" value="MULE_transposase_dom"/>
</dbReference>
<gene>
    <name evidence="2" type="ORF">LSAT_V11C500287490</name>
</gene>
<keyword evidence="3" id="KW-1185">Reference proteome</keyword>